<evidence type="ECO:0000313" key="2">
    <source>
        <dbReference type="Proteomes" id="UP000178912"/>
    </source>
</evidence>
<dbReference type="Proteomes" id="UP000178912">
    <property type="component" value="Unassembled WGS sequence"/>
</dbReference>
<gene>
    <name evidence="1" type="ORF">RAG0_03078</name>
</gene>
<dbReference type="EMBL" id="FJUX01000012">
    <property type="protein sequence ID" value="CZS92486.1"/>
    <property type="molecule type" value="Genomic_DNA"/>
</dbReference>
<name>A0A1E1K2X8_9HELO</name>
<keyword evidence="2" id="KW-1185">Reference proteome</keyword>
<organism evidence="1 2">
    <name type="scientific">Rhynchosporium agropyri</name>
    <dbReference type="NCBI Taxonomy" id="914238"/>
    <lineage>
        <taxon>Eukaryota</taxon>
        <taxon>Fungi</taxon>
        <taxon>Dikarya</taxon>
        <taxon>Ascomycota</taxon>
        <taxon>Pezizomycotina</taxon>
        <taxon>Leotiomycetes</taxon>
        <taxon>Helotiales</taxon>
        <taxon>Ploettnerulaceae</taxon>
        <taxon>Rhynchosporium</taxon>
    </lineage>
</organism>
<proteinExistence type="predicted"/>
<reference evidence="2" key="1">
    <citation type="submission" date="2016-03" db="EMBL/GenBank/DDBJ databases">
        <authorList>
            <person name="Guldener U."/>
        </authorList>
    </citation>
    <scope>NUCLEOTIDE SEQUENCE [LARGE SCALE GENOMIC DNA]</scope>
    <source>
        <strain evidence="2">04CH-RAC-A.6.1</strain>
    </source>
</reference>
<evidence type="ECO:0000313" key="1">
    <source>
        <dbReference type="EMBL" id="CZS92486.1"/>
    </source>
</evidence>
<accession>A0A1E1K2X8</accession>
<dbReference type="AlphaFoldDB" id="A0A1E1K2X8"/>
<protein>
    <submittedName>
        <fullName evidence="1">Uncharacterized protein</fullName>
    </submittedName>
</protein>
<sequence length="275" mass="31360">MEACDQESEEPRAAANLTTIDAAMMNYVSAQGDDGDVAVFKSDPLSPTLESLLDIIAFDFLLLETKPKGRETQQARHQQEQQLLYEDEERRLVTLLLEEWPSSEPSAEGFESTMLNGKLAVEKNLSEWRLHRNWQLSEYVHQSQKILDRYPGTNDTSVPRPCNEQLIPFYCPDRGSIIPSLSYLLVRSVPYPPRPWSVGAPLTKNVCRSVRTFTEQDKTMQYTTPSKGILEHMNILEFFRSAVLTFMSYTICTSSHDKRQFADLVSDVVLSLDDE</sequence>